<evidence type="ECO:0000313" key="5">
    <source>
        <dbReference type="Proteomes" id="UP000031180"/>
    </source>
</evidence>
<dbReference type="AlphaFoldDB" id="A0AB38E6G0"/>
<comment type="caution">
    <text evidence="4">The sequence shown here is derived from an EMBL/GenBank/DDBJ whole genome shotgun (WGS) entry which is preliminary data.</text>
</comment>
<evidence type="ECO:0000313" key="7">
    <source>
        <dbReference type="Proteomes" id="UP000234181"/>
    </source>
</evidence>
<reference evidence="2" key="3">
    <citation type="submission" date="2015-04" db="EMBL/GenBank/DDBJ databases">
        <authorList>
            <person name="Harrison J.W."/>
            <person name="Aritua V."/>
            <person name="Sapp M."/>
            <person name="Smith J."/>
            <person name="Studholme D.J."/>
        </authorList>
    </citation>
    <scope>NUCLEOTIDE SEQUENCE</scope>
    <source>
        <strain evidence="2">NCPPB 1138</strain>
    </source>
</reference>
<reference evidence="5" key="2">
    <citation type="submission" date="2015-04" db="EMBL/GenBank/DDBJ databases">
        <title>Genome sequencing of pathogens of bean.</title>
        <authorList>
            <person name="Harrison J.W."/>
            <person name="Aritua V."/>
            <person name="Sapp M."/>
            <person name="Smith J."/>
            <person name="Studholme D.J."/>
        </authorList>
    </citation>
    <scope>NUCLEOTIDE SEQUENCE [LARGE SCALE GENOMIC DNA]</scope>
    <source>
        <strain evidence="5">NCPPB 1138</strain>
    </source>
</reference>
<dbReference type="Gene3D" id="3.30.1150.10">
    <property type="match status" value="1"/>
</dbReference>
<dbReference type="EMBL" id="JWTI02000071">
    <property type="protein sequence ID" value="KKW48919.1"/>
    <property type="molecule type" value="Genomic_DNA"/>
</dbReference>
<dbReference type="EMBL" id="OCYS01000134">
    <property type="protein sequence ID" value="SON92366.1"/>
    <property type="molecule type" value="Genomic_DNA"/>
</dbReference>
<gene>
    <name evidence="2" type="ORF">RN20_23600</name>
    <name evidence="3" type="ORF">XAP6984_800034</name>
    <name evidence="4" type="ORF">XAP7430_760034</name>
</gene>
<name>A0AB38E6G0_XANCH</name>
<evidence type="ECO:0000313" key="6">
    <source>
        <dbReference type="Proteomes" id="UP000234166"/>
    </source>
</evidence>
<keyword evidence="1" id="KW-0732">Signal</keyword>
<accession>A0AB38E6G0</accession>
<dbReference type="EMBL" id="OCYT01000140">
    <property type="protein sequence ID" value="SON87306.1"/>
    <property type="molecule type" value="Genomic_DNA"/>
</dbReference>
<reference evidence="6 7" key="4">
    <citation type="submission" date="2017-10" db="EMBL/GenBank/DDBJ databases">
        <authorList>
            <person name="Regsiter A."/>
            <person name="William W."/>
        </authorList>
    </citation>
    <scope>NUCLEOTIDE SEQUENCE [LARGE SCALE GENOMIC DNA]</scope>
    <source>
        <strain evidence="3 7">CFBP6984</strain>
        <strain evidence="4 6">CFBP7430</strain>
    </source>
</reference>
<organism evidence="4 6">
    <name type="scientific">Xanthomonas campestris pv. phaseoli</name>
    <dbReference type="NCBI Taxonomy" id="317013"/>
    <lineage>
        <taxon>Bacteria</taxon>
        <taxon>Pseudomonadati</taxon>
        <taxon>Pseudomonadota</taxon>
        <taxon>Gammaproteobacteria</taxon>
        <taxon>Lysobacterales</taxon>
        <taxon>Lysobacteraceae</taxon>
        <taxon>Xanthomonas</taxon>
    </lineage>
</organism>
<evidence type="ECO:0000313" key="3">
    <source>
        <dbReference type="EMBL" id="SON87306.1"/>
    </source>
</evidence>
<dbReference type="Proteomes" id="UP000031180">
    <property type="component" value="Unassembled WGS sequence"/>
</dbReference>
<protein>
    <submittedName>
        <fullName evidence="4">TonB family protein</fullName>
    </submittedName>
</protein>
<sequence>MQRTQRFGLGILLALSSIAATQARPSAEQAQVQIEASMNVAGELTLTPDGAVTAVKLADEASLPPAVRERIKHSVASWRFDPVRDNGNALPAQLPMSLLLVAKQGEGENYLVSIRSAHFGGEAQGATSVQTRDMQPPRYPEAAFRAGATGVVYLMLKIGRDGKVEDLIAEQVNLTSLVPESKRARLRQVFADAASKKARTWTFLPPTEGPEVKAPHWVMRVPVSFDIGTSPRDLIAAKQAQKMAFVSAWPPSGRPME</sequence>
<dbReference type="Proteomes" id="UP000234181">
    <property type="component" value="Unassembled WGS sequence"/>
</dbReference>
<reference evidence="2" key="1">
    <citation type="journal article" date="2015" name="Front. Microbiol.">
        <title>Genome sequencing reveals a new lineage associated with lablab bean and genetic exchange between pv. and subsp.</title>
        <authorList>
            <person name="Aritua V."/>
            <person name="Harrison J."/>
            <person name="Sapp M."/>
            <person name="Buruchara R."/>
            <person name="Smith J."/>
            <person name="Studholme D.J."/>
        </authorList>
    </citation>
    <scope>NUCLEOTIDE SEQUENCE</scope>
    <source>
        <strain evidence="2">NCPPB 1138</strain>
    </source>
</reference>
<evidence type="ECO:0000313" key="2">
    <source>
        <dbReference type="EMBL" id="KKW48919.1"/>
    </source>
</evidence>
<evidence type="ECO:0000313" key="4">
    <source>
        <dbReference type="EMBL" id="SON92366.1"/>
    </source>
</evidence>
<feature type="chain" id="PRO_5044720168" evidence="1">
    <location>
        <begin position="20"/>
        <end position="257"/>
    </location>
</feature>
<dbReference type="SUPFAM" id="SSF74653">
    <property type="entry name" value="TolA/TonB C-terminal domain"/>
    <property type="match status" value="1"/>
</dbReference>
<proteinExistence type="predicted"/>
<dbReference type="Proteomes" id="UP000234166">
    <property type="component" value="Unassembled WGS sequence"/>
</dbReference>
<keyword evidence="7" id="KW-1185">Reference proteome</keyword>
<dbReference type="KEGG" id="xph:XppCFBP6546_15220"/>
<evidence type="ECO:0000256" key="1">
    <source>
        <dbReference type="SAM" id="SignalP"/>
    </source>
</evidence>
<feature type="signal peptide" evidence="1">
    <location>
        <begin position="1"/>
        <end position="19"/>
    </location>
</feature>